<organism evidence="2 3">
    <name type="scientific">Portunus trituberculatus</name>
    <name type="common">Swimming crab</name>
    <name type="synonym">Neptunus trituberculatus</name>
    <dbReference type="NCBI Taxonomy" id="210409"/>
    <lineage>
        <taxon>Eukaryota</taxon>
        <taxon>Metazoa</taxon>
        <taxon>Ecdysozoa</taxon>
        <taxon>Arthropoda</taxon>
        <taxon>Crustacea</taxon>
        <taxon>Multicrustacea</taxon>
        <taxon>Malacostraca</taxon>
        <taxon>Eumalacostraca</taxon>
        <taxon>Eucarida</taxon>
        <taxon>Decapoda</taxon>
        <taxon>Pleocyemata</taxon>
        <taxon>Brachyura</taxon>
        <taxon>Eubrachyura</taxon>
        <taxon>Portunoidea</taxon>
        <taxon>Portunidae</taxon>
        <taxon>Portuninae</taxon>
        <taxon>Portunus</taxon>
    </lineage>
</organism>
<keyword evidence="1" id="KW-0812">Transmembrane</keyword>
<comment type="caution">
    <text evidence="2">The sequence shown here is derived from an EMBL/GenBank/DDBJ whole genome shotgun (WGS) entry which is preliminary data.</text>
</comment>
<dbReference type="EMBL" id="VSRR010028637">
    <property type="protein sequence ID" value="MPC68934.1"/>
    <property type="molecule type" value="Genomic_DNA"/>
</dbReference>
<sequence length="66" mass="7265">MAPVGHVTPSDQSDTRSSETFLAKLSKYKSLTPAIVILPPILAFCLLMEKNIWSKDALATLGDLYR</sequence>
<feature type="transmembrane region" description="Helical" evidence="1">
    <location>
        <begin position="30"/>
        <end position="48"/>
    </location>
</feature>
<dbReference type="Proteomes" id="UP000324222">
    <property type="component" value="Unassembled WGS sequence"/>
</dbReference>
<evidence type="ECO:0000256" key="1">
    <source>
        <dbReference type="SAM" id="Phobius"/>
    </source>
</evidence>
<proteinExistence type="predicted"/>
<keyword evidence="1" id="KW-1133">Transmembrane helix</keyword>
<dbReference type="AlphaFoldDB" id="A0A5B7HK08"/>
<evidence type="ECO:0000313" key="2">
    <source>
        <dbReference type="EMBL" id="MPC68934.1"/>
    </source>
</evidence>
<protein>
    <submittedName>
        <fullName evidence="2">Uncharacterized protein</fullName>
    </submittedName>
</protein>
<reference evidence="2 3" key="1">
    <citation type="submission" date="2019-05" db="EMBL/GenBank/DDBJ databases">
        <title>Another draft genome of Portunus trituberculatus and its Hox gene families provides insights of decapod evolution.</title>
        <authorList>
            <person name="Jeong J.-H."/>
            <person name="Song I."/>
            <person name="Kim S."/>
            <person name="Choi T."/>
            <person name="Kim D."/>
            <person name="Ryu S."/>
            <person name="Kim W."/>
        </authorList>
    </citation>
    <scope>NUCLEOTIDE SEQUENCE [LARGE SCALE GENOMIC DNA]</scope>
    <source>
        <tissue evidence="2">Muscle</tissue>
    </source>
</reference>
<evidence type="ECO:0000313" key="3">
    <source>
        <dbReference type="Proteomes" id="UP000324222"/>
    </source>
</evidence>
<name>A0A5B7HK08_PORTR</name>
<keyword evidence="1" id="KW-0472">Membrane</keyword>
<accession>A0A5B7HK08</accession>
<gene>
    <name evidence="2" type="ORF">E2C01_063145</name>
</gene>
<keyword evidence="3" id="KW-1185">Reference proteome</keyword>